<reference evidence="2 3" key="1">
    <citation type="submission" date="2018-06" db="EMBL/GenBank/DDBJ databases">
        <authorList>
            <consortium name="Pathogen Informatics"/>
            <person name="Doyle S."/>
        </authorList>
    </citation>
    <scope>NUCLEOTIDE SEQUENCE [LARGE SCALE GENOMIC DNA]</scope>
    <source>
        <strain evidence="2 3">NCTC11685</strain>
    </source>
</reference>
<dbReference type="Gene3D" id="1.20.200.10">
    <property type="entry name" value="Fumarase/aspartase (Central domain)"/>
    <property type="match status" value="1"/>
</dbReference>
<keyword evidence="2" id="KW-0456">Lyase</keyword>
<dbReference type="AlphaFoldDB" id="A0A7H4PJP1"/>
<gene>
    <name evidence="2" type="ORF">NCTC11685_05920</name>
</gene>
<proteinExistence type="predicted"/>
<name>A0A7H4PJP1_9ENTR</name>
<evidence type="ECO:0000313" key="3">
    <source>
        <dbReference type="Proteomes" id="UP000254863"/>
    </source>
</evidence>
<accession>A0A7H4PJP1</accession>
<dbReference type="Proteomes" id="UP000254863">
    <property type="component" value="Unassembled WGS sequence"/>
</dbReference>
<evidence type="ECO:0000313" key="2">
    <source>
        <dbReference type="EMBL" id="STW78614.1"/>
    </source>
</evidence>
<comment type="caution">
    <text evidence="2">The sequence shown here is derived from an EMBL/GenBank/DDBJ whole genome shotgun (WGS) entry which is preliminary data.</text>
</comment>
<feature type="region of interest" description="Disordered" evidence="1">
    <location>
        <begin position="69"/>
        <end position="92"/>
    </location>
</feature>
<sequence>MNLSAILDRLDAITPRLLTGNISGAISTYAALGEAGPEVERRTLARLNLNTPNIGWQARVTAFSEYASGGGADQRHAGQNWQRTLQPDAHRN</sequence>
<dbReference type="InterPro" id="IPR008948">
    <property type="entry name" value="L-Aspartase-like"/>
</dbReference>
<dbReference type="GO" id="GO:0016829">
    <property type="term" value="F:lyase activity"/>
    <property type="evidence" value="ECO:0007669"/>
    <property type="project" value="UniProtKB-KW"/>
</dbReference>
<dbReference type="EMBL" id="UGMS01000003">
    <property type="protein sequence ID" value="STW78614.1"/>
    <property type="molecule type" value="Genomic_DNA"/>
</dbReference>
<organism evidence="2 3">
    <name type="scientific">Klebsiella michiganensis</name>
    <dbReference type="NCBI Taxonomy" id="1134687"/>
    <lineage>
        <taxon>Bacteria</taxon>
        <taxon>Pseudomonadati</taxon>
        <taxon>Pseudomonadota</taxon>
        <taxon>Gammaproteobacteria</taxon>
        <taxon>Enterobacterales</taxon>
        <taxon>Enterobacteriaceae</taxon>
        <taxon>Klebsiella/Raoultella group</taxon>
        <taxon>Klebsiella</taxon>
    </lineage>
</organism>
<protein>
    <submittedName>
        <fullName evidence="2">Adenylosuccinate lyase</fullName>
    </submittedName>
</protein>
<evidence type="ECO:0000256" key="1">
    <source>
        <dbReference type="SAM" id="MobiDB-lite"/>
    </source>
</evidence>
<dbReference type="SUPFAM" id="SSF48557">
    <property type="entry name" value="L-aspartase-like"/>
    <property type="match status" value="1"/>
</dbReference>